<gene>
    <name evidence="2" type="ORF">D5086_0000257130</name>
</gene>
<dbReference type="Pfam" id="PF01593">
    <property type="entry name" value="Amino_oxidase"/>
    <property type="match status" value="1"/>
</dbReference>
<protein>
    <submittedName>
        <fullName evidence="2">Phytoene dehydrogenase family protein</fullName>
    </submittedName>
</protein>
<dbReference type="GO" id="GO:0016117">
    <property type="term" value="P:carotenoid biosynthetic process"/>
    <property type="evidence" value="ECO:0007669"/>
    <property type="project" value="TreeGrafter"/>
</dbReference>
<dbReference type="InterPro" id="IPR050464">
    <property type="entry name" value="Zeta_carotene_desat/Oxidored"/>
</dbReference>
<feature type="domain" description="Amine oxidase" evidence="1">
    <location>
        <begin position="3"/>
        <end position="107"/>
    </location>
</feature>
<dbReference type="AlphaFoldDB" id="A0A4U5NLH4"/>
<dbReference type="PANTHER" id="PTHR42923">
    <property type="entry name" value="PROTOPORPHYRINOGEN OXIDASE"/>
    <property type="match status" value="1"/>
</dbReference>
<accession>A0A4U5NLH4</accession>
<dbReference type="SUPFAM" id="SSF51905">
    <property type="entry name" value="FAD/NAD(P)-binding domain"/>
    <property type="match status" value="1"/>
</dbReference>
<organism evidence="2">
    <name type="scientific">Populus alba</name>
    <name type="common">White poplar</name>
    <dbReference type="NCBI Taxonomy" id="43335"/>
    <lineage>
        <taxon>Eukaryota</taxon>
        <taxon>Viridiplantae</taxon>
        <taxon>Streptophyta</taxon>
        <taxon>Embryophyta</taxon>
        <taxon>Tracheophyta</taxon>
        <taxon>Spermatophyta</taxon>
        <taxon>Magnoliopsida</taxon>
        <taxon>eudicotyledons</taxon>
        <taxon>Gunneridae</taxon>
        <taxon>Pentapetalae</taxon>
        <taxon>rosids</taxon>
        <taxon>fabids</taxon>
        <taxon>Malpighiales</taxon>
        <taxon>Salicaceae</taxon>
        <taxon>Saliceae</taxon>
        <taxon>Populus</taxon>
    </lineage>
</organism>
<reference evidence="2" key="1">
    <citation type="submission" date="2018-10" db="EMBL/GenBank/DDBJ databases">
        <title>Population genomic analysis revealed the cold adaptation of white poplar.</title>
        <authorList>
            <person name="Liu Y.-J."/>
        </authorList>
    </citation>
    <scope>NUCLEOTIDE SEQUENCE [LARGE SCALE GENOMIC DNA]</scope>
    <source>
        <strain evidence="2">PAL-ZL1</strain>
    </source>
</reference>
<dbReference type="GO" id="GO:0009534">
    <property type="term" value="C:chloroplast thylakoid"/>
    <property type="evidence" value="ECO:0007669"/>
    <property type="project" value="TreeGrafter"/>
</dbReference>
<dbReference type="InterPro" id="IPR002937">
    <property type="entry name" value="Amino_oxidase"/>
</dbReference>
<evidence type="ECO:0000313" key="2">
    <source>
        <dbReference type="EMBL" id="TKR84509.1"/>
    </source>
</evidence>
<dbReference type="STRING" id="43335.A0A4U5NLH4"/>
<dbReference type="InterPro" id="IPR036188">
    <property type="entry name" value="FAD/NAD-bd_sf"/>
</dbReference>
<dbReference type="GO" id="GO:0016166">
    <property type="term" value="F:phytoene dehydrogenase activity"/>
    <property type="evidence" value="ECO:0007669"/>
    <property type="project" value="TreeGrafter"/>
</dbReference>
<dbReference type="PANTHER" id="PTHR42923:SF45">
    <property type="entry name" value="15-CIS-PHYTOENE DESATURASE, CHLOROPLASTIC_CHROMOPLASTIC"/>
    <property type="match status" value="1"/>
</dbReference>
<comment type="caution">
    <text evidence="2">The sequence shown here is derived from an EMBL/GenBank/DDBJ whole genome shotgun (WGS) entry which is preliminary data.</text>
</comment>
<proteinExistence type="predicted"/>
<name>A0A4U5NLH4_POPAL</name>
<evidence type="ECO:0000259" key="1">
    <source>
        <dbReference type="Pfam" id="PF01593"/>
    </source>
</evidence>
<sequence length="128" mass="14351">MQEYYDPKQSMLELVFAPAEEWISRSDSEIIDAAMGELAKLFPDEISTDQSKTKIVCLQDGPNCEPCRPLQRSPIEGFYLSGDYTKQKYLASMEGAVLSGKLCAQAIVQDYELLVAWGQRELTEATMS</sequence>
<dbReference type="EMBL" id="RCHU01001003">
    <property type="protein sequence ID" value="TKR84509.1"/>
    <property type="molecule type" value="Genomic_DNA"/>
</dbReference>